<dbReference type="InterPro" id="IPR036737">
    <property type="entry name" value="OmpA-like_sf"/>
</dbReference>
<evidence type="ECO:0000259" key="5">
    <source>
        <dbReference type="PROSITE" id="PS51123"/>
    </source>
</evidence>
<evidence type="ECO:0000313" key="6">
    <source>
        <dbReference type="EMBL" id="AUD05349.1"/>
    </source>
</evidence>
<keyword evidence="2 4" id="KW-0472">Membrane</keyword>
<sequence length="420" mass="47350">MVGYVSHQTLRVILIIYGCGLLLPTCVTAQEERTETQFILAPKVSYNWMPFQPTYSSIQGPVVFSYNHKPPNQVVNVNGQSEGINIRPYRYGLDVGIKHINGQKNKGWSLLAGVDYGRQFYGSLNSRSYNFKGYTITGWNVYLSYWQVNGALAYHWDDVFPQLEGAGAFIRVGVNQSHFLSYVTPNQAVGDPFTIDFTENSQGDKVERKQYGGNVIFVTPEIGISYGLLEVSLSASLPQNVAFSEQHTFYQNNGVDGVNEIAYRTGGVYINAHLLLPVARHVKRVRQKQRQPSSSPSLPTVTYNKGQTIRLNNIYFKASSAELLSDSYREIDRLIEQMQQQMTLRIRLEGHTDVIGEVTLNQQLSEDRVATIRRYMISKGIAENRVEVKGYGDTKPLKRDCPPPAGCPENRRVEFVVLTN</sequence>
<dbReference type="AlphaFoldDB" id="A0A2K8Z6A2"/>
<dbReference type="SUPFAM" id="SSF103088">
    <property type="entry name" value="OmpA-like"/>
    <property type="match status" value="1"/>
</dbReference>
<evidence type="ECO:0000256" key="4">
    <source>
        <dbReference type="PROSITE-ProRule" id="PRU00473"/>
    </source>
</evidence>
<dbReference type="GO" id="GO:0009279">
    <property type="term" value="C:cell outer membrane"/>
    <property type="evidence" value="ECO:0007669"/>
    <property type="project" value="UniProtKB-SubCell"/>
</dbReference>
<evidence type="ECO:0000256" key="3">
    <source>
        <dbReference type="ARBA" id="ARBA00023237"/>
    </source>
</evidence>
<gene>
    <name evidence="6" type="ORF">CWM47_27950</name>
</gene>
<keyword evidence="3" id="KW-0998">Cell outer membrane</keyword>
<dbReference type="Proteomes" id="UP000232883">
    <property type="component" value="Chromosome"/>
</dbReference>
<keyword evidence="7" id="KW-1185">Reference proteome</keyword>
<dbReference type="CDD" id="cd07185">
    <property type="entry name" value="OmpA_C-like"/>
    <property type="match status" value="1"/>
</dbReference>
<dbReference type="InterPro" id="IPR006665">
    <property type="entry name" value="OmpA-like"/>
</dbReference>
<proteinExistence type="predicted"/>
<evidence type="ECO:0000256" key="1">
    <source>
        <dbReference type="ARBA" id="ARBA00004442"/>
    </source>
</evidence>
<dbReference type="PROSITE" id="PS51123">
    <property type="entry name" value="OMPA_2"/>
    <property type="match status" value="1"/>
</dbReference>
<organism evidence="6 7">
    <name type="scientific">Spirosoma pollinicola</name>
    <dbReference type="NCBI Taxonomy" id="2057025"/>
    <lineage>
        <taxon>Bacteria</taxon>
        <taxon>Pseudomonadati</taxon>
        <taxon>Bacteroidota</taxon>
        <taxon>Cytophagia</taxon>
        <taxon>Cytophagales</taxon>
        <taxon>Cytophagaceae</taxon>
        <taxon>Spirosoma</taxon>
    </lineage>
</organism>
<name>A0A2K8Z6A2_9BACT</name>
<protein>
    <recommendedName>
        <fullName evidence="5">OmpA-like domain-containing protein</fullName>
    </recommendedName>
</protein>
<dbReference type="Pfam" id="PF00691">
    <property type="entry name" value="OmpA"/>
    <property type="match status" value="1"/>
</dbReference>
<accession>A0A2K8Z6A2</accession>
<evidence type="ECO:0000256" key="2">
    <source>
        <dbReference type="ARBA" id="ARBA00023136"/>
    </source>
</evidence>
<dbReference type="EMBL" id="CP025096">
    <property type="protein sequence ID" value="AUD05349.1"/>
    <property type="molecule type" value="Genomic_DNA"/>
</dbReference>
<dbReference type="InterPro" id="IPR006664">
    <property type="entry name" value="OMP_bac"/>
</dbReference>
<dbReference type="KEGG" id="spir:CWM47_27950"/>
<feature type="domain" description="OmpA-like" evidence="5">
    <location>
        <begin position="303"/>
        <end position="420"/>
    </location>
</feature>
<dbReference type="PANTHER" id="PTHR30329:SF21">
    <property type="entry name" value="LIPOPROTEIN YIAD-RELATED"/>
    <property type="match status" value="1"/>
</dbReference>
<reference evidence="6 7" key="1">
    <citation type="submission" date="2017-11" db="EMBL/GenBank/DDBJ databases">
        <title>Taxonomic description and genome sequences of Spirosoma HA7 sp. nov., isolated from pollen microhabitat of Corylus avellana.</title>
        <authorList>
            <person name="Ambika Manirajan B."/>
            <person name="Suarez C."/>
            <person name="Ratering S."/>
            <person name="Geissler-Plaum R."/>
            <person name="Cardinale M."/>
            <person name="Sylvia S."/>
        </authorList>
    </citation>
    <scope>NUCLEOTIDE SEQUENCE [LARGE SCALE GENOMIC DNA]</scope>
    <source>
        <strain evidence="6 7">HA7</strain>
    </source>
</reference>
<evidence type="ECO:0000313" key="7">
    <source>
        <dbReference type="Proteomes" id="UP000232883"/>
    </source>
</evidence>
<dbReference type="PANTHER" id="PTHR30329">
    <property type="entry name" value="STATOR ELEMENT OF FLAGELLAR MOTOR COMPLEX"/>
    <property type="match status" value="1"/>
</dbReference>
<dbReference type="InterPro" id="IPR050330">
    <property type="entry name" value="Bact_OuterMem_StrucFunc"/>
</dbReference>
<comment type="subcellular location">
    <subcellularLocation>
        <location evidence="1">Cell outer membrane</location>
    </subcellularLocation>
</comment>
<dbReference type="Gene3D" id="3.30.1330.60">
    <property type="entry name" value="OmpA-like domain"/>
    <property type="match status" value="1"/>
</dbReference>
<dbReference type="PRINTS" id="PR01021">
    <property type="entry name" value="OMPADOMAIN"/>
</dbReference>